<dbReference type="Proteomes" id="UP000243819">
    <property type="component" value="Unassembled WGS sequence"/>
</dbReference>
<protein>
    <recommendedName>
        <fullName evidence="3">DUF951 domain-containing protein</fullName>
    </recommendedName>
</protein>
<organism evidence="1 2">
    <name type="scientific">Anaerobranca gottschalkii DSM 13577</name>
    <dbReference type="NCBI Taxonomy" id="1120990"/>
    <lineage>
        <taxon>Bacteria</taxon>
        <taxon>Bacillati</taxon>
        <taxon>Bacillota</taxon>
        <taxon>Clostridia</taxon>
        <taxon>Eubacteriales</taxon>
        <taxon>Proteinivoracaceae</taxon>
        <taxon>Anaerobranca</taxon>
    </lineage>
</organism>
<sequence>MNLKFQVGDLVEMKKPHPCGNKVWEILRVGIDFRIKCINCERSVLLPREKFEKGFKKFADPK</sequence>
<evidence type="ECO:0008006" key="3">
    <source>
        <dbReference type="Google" id="ProtNLM"/>
    </source>
</evidence>
<evidence type="ECO:0000313" key="2">
    <source>
        <dbReference type="Proteomes" id="UP000243819"/>
    </source>
</evidence>
<dbReference type="PANTHER" id="PTHR38455">
    <property type="entry name" value="HYPOTHETICAL CYTOSOLIC PROTEIN"/>
    <property type="match status" value="1"/>
</dbReference>
<gene>
    <name evidence="1" type="ORF">SAMN03080614_104815</name>
</gene>
<dbReference type="PIRSF" id="PIRSF037263">
    <property type="entry name" value="DUF951_bac"/>
    <property type="match status" value="1"/>
</dbReference>
<dbReference type="EMBL" id="FOIF01000048">
    <property type="protein sequence ID" value="SET10132.1"/>
    <property type="molecule type" value="Genomic_DNA"/>
</dbReference>
<dbReference type="AlphaFoldDB" id="A0A1I0BTP6"/>
<dbReference type="PANTHER" id="PTHR38455:SF1">
    <property type="entry name" value="DUF951 DOMAIN-CONTAINING PROTEIN"/>
    <property type="match status" value="1"/>
</dbReference>
<dbReference type="RefSeq" id="WP_091351255.1">
    <property type="nucleotide sequence ID" value="NZ_FOIF01000048.1"/>
</dbReference>
<name>A0A1I0BTP6_9FIRM</name>
<dbReference type="STRING" id="1120990.SAMN03080614_104815"/>
<dbReference type="InterPro" id="IPR009296">
    <property type="entry name" value="DUF951"/>
</dbReference>
<accession>A0A1I0BTP6</accession>
<keyword evidence="2" id="KW-1185">Reference proteome</keyword>
<proteinExistence type="predicted"/>
<evidence type="ECO:0000313" key="1">
    <source>
        <dbReference type="EMBL" id="SET10132.1"/>
    </source>
</evidence>
<reference evidence="2" key="1">
    <citation type="submission" date="2016-10" db="EMBL/GenBank/DDBJ databases">
        <authorList>
            <person name="Varghese N."/>
            <person name="Submissions S."/>
        </authorList>
    </citation>
    <scope>NUCLEOTIDE SEQUENCE [LARGE SCALE GENOMIC DNA]</scope>
    <source>
        <strain evidence="2">DSM 13577</strain>
    </source>
</reference>
<dbReference type="OrthoDB" id="9802710at2"/>
<dbReference type="Pfam" id="PF06107">
    <property type="entry name" value="DUF951"/>
    <property type="match status" value="1"/>
</dbReference>